<proteinExistence type="predicted"/>
<evidence type="ECO:0000313" key="2">
    <source>
        <dbReference type="Proteomes" id="UP000789366"/>
    </source>
</evidence>
<accession>A0ACA9PGK8</accession>
<sequence length="91" mass="10932">LENNENLKSLNKYMKNHEIDLTLMQPILLSEKFKFKYVNNLKELTLIRTISQDSYFFFDTLSKLETLHLYDIKDVSFDDIILLKNLKFLIL</sequence>
<gene>
    <name evidence="1" type="ORF">SPELUC_LOCUS11675</name>
</gene>
<reference evidence="1" key="1">
    <citation type="submission" date="2021-06" db="EMBL/GenBank/DDBJ databases">
        <authorList>
            <person name="Kallberg Y."/>
            <person name="Tangrot J."/>
            <person name="Rosling A."/>
        </authorList>
    </citation>
    <scope>NUCLEOTIDE SEQUENCE</scope>
    <source>
        <strain evidence="1">28 12/20/2015</strain>
    </source>
</reference>
<name>A0ACA9PGK8_9GLOM</name>
<feature type="non-terminal residue" evidence="1">
    <location>
        <position position="91"/>
    </location>
</feature>
<evidence type="ECO:0000313" key="1">
    <source>
        <dbReference type="EMBL" id="CAG8708553.1"/>
    </source>
</evidence>
<keyword evidence="2" id="KW-1185">Reference proteome</keyword>
<feature type="non-terminal residue" evidence="1">
    <location>
        <position position="1"/>
    </location>
</feature>
<dbReference type="Proteomes" id="UP000789366">
    <property type="component" value="Unassembled WGS sequence"/>
</dbReference>
<dbReference type="EMBL" id="CAJVPW010025393">
    <property type="protein sequence ID" value="CAG8708553.1"/>
    <property type="molecule type" value="Genomic_DNA"/>
</dbReference>
<comment type="caution">
    <text evidence="1">The sequence shown here is derived from an EMBL/GenBank/DDBJ whole genome shotgun (WGS) entry which is preliminary data.</text>
</comment>
<protein>
    <submittedName>
        <fullName evidence="1">16188_t:CDS:1</fullName>
    </submittedName>
</protein>
<organism evidence="1 2">
    <name type="scientific">Cetraspora pellucida</name>
    <dbReference type="NCBI Taxonomy" id="1433469"/>
    <lineage>
        <taxon>Eukaryota</taxon>
        <taxon>Fungi</taxon>
        <taxon>Fungi incertae sedis</taxon>
        <taxon>Mucoromycota</taxon>
        <taxon>Glomeromycotina</taxon>
        <taxon>Glomeromycetes</taxon>
        <taxon>Diversisporales</taxon>
        <taxon>Gigasporaceae</taxon>
        <taxon>Cetraspora</taxon>
    </lineage>
</organism>